<dbReference type="Gene3D" id="3.40.50.360">
    <property type="match status" value="1"/>
</dbReference>
<feature type="region of interest" description="Disordered" evidence="5">
    <location>
        <begin position="94"/>
        <end position="117"/>
    </location>
</feature>
<dbReference type="PANTHER" id="PTHR43827">
    <property type="entry name" value="2,5-DIKETO-D-GLUCONIC ACID REDUCTASE"/>
    <property type="match status" value="1"/>
</dbReference>
<evidence type="ECO:0000259" key="7">
    <source>
        <dbReference type="Pfam" id="PF00248"/>
    </source>
</evidence>
<name>A0A4Q5I0S8_9BACT</name>
<dbReference type="Proteomes" id="UP000441162">
    <property type="component" value="Unassembled WGS sequence"/>
</dbReference>
<keyword evidence="2" id="KW-0521">NADP</keyword>
<feature type="chain" id="PRO_5043194868" evidence="6">
    <location>
        <begin position="21"/>
        <end position="498"/>
    </location>
</feature>
<dbReference type="InterPro" id="IPR023210">
    <property type="entry name" value="NADP_OxRdtase_dom"/>
</dbReference>
<dbReference type="GO" id="GO:0010181">
    <property type="term" value="F:FMN binding"/>
    <property type="evidence" value="ECO:0007669"/>
    <property type="project" value="InterPro"/>
</dbReference>
<evidence type="ECO:0000256" key="6">
    <source>
        <dbReference type="SAM" id="SignalP"/>
    </source>
</evidence>
<dbReference type="SUPFAM" id="SSF52218">
    <property type="entry name" value="Flavoproteins"/>
    <property type="match status" value="1"/>
</dbReference>
<evidence type="ECO:0000256" key="5">
    <source>
        <dbReference type="SAM" id="MobiDB-lite"/>
    </source>
</evidence>
<evidence type="ECO:0000313" key="10">
    <source>
        <dbReference type="EMBL" id="KAA5405130.1"/>
    </source>
</evidence>
<dbReference type="PANTHER" id="PTHR43827:SF3">
    <property type="entry name" value="NADP-DEPENDENT OXIDOREDUCTASE DOMAIN-CONTAINING PROTEIN"/>
    <property type="match status" value="1"/>
</dbReference>
<protein>
    <submittedName>
        <fullName evidence="10">Aldo/keto reductase</fullName>
    </submittedName>
</protein>
<evidence type="ECO:0000313" key="11">
    <source>
        <dbReference type="Proteomes" id="UP000441162"/>
    </source>
</evidence>
<evidence type="ECO:0000256" key="4">
    <source>
        <dbReference type="ARBA" id="ARBA00049445"/>
    </source>
</evidence>
<comment type="catalytic activity">
    <reaction evidence="4">
        <text>hydroxyacetone + NADP(+) = methylglyoxal + NADPH + H(+)</text>
        <dbReference type="Rhea" id="RHEA:27986"/>
        <dbReference type="ChEBI" id="CHEBI:15378"/>
        <dbReference type="ChEBI" id="CHEBI:17158"/>
        <dbReference type="ChEBI" id="CHEBI:27957"/>
        <dbReference type="ChEBI" id="CHEBI:57783"/>
        <dbReference type="ChEBI" id="CHEBI:58349"/>
    </reaction>
</comment>
<dbReference type="Gene3D" id="3.20.20.100">
    <property type="entry name" value="NADP-dependent oxidoreductase domain"/>
    <property type="match status" value="1"/>
</dbReference>
<evidence type="ECO:0000259" key="8">
    <source>
        <dbReference type="Pfam" id="PF12682"/>
    </source>
</evidence>
<dbReference type="InterPro" id="IPR008254">
    <property type="entry name" value="Flavodoxin/NO_synth"/>
</dbReference>
<feature type="domain" description="Flavodoxin-like" evidence="8">
    <location>
        <begin position="58"/>
        <end position="210"/>
    </location>
</feature>
<dbReference type="EMBL" id="VVZA01000008">
    <property type="protein sequence ID" value="KAA5405130.1"/>
    <property type="molecule type" value="Genomic_DNA"/>
</dbReference>
<dbReference type="EMBL" id="VVYY01000001">
    <property type="protein sequence ID" value="KAA5400944.1"/>
    <property type="molecule type" value="Genomic_DNA"/>
</dbReference>
<evidence type="ECO:0000256" key="1">
    <source>
        <dbReference type="ARBA" id="ARBA00007905"/>
    </source>
</evidence>
<keyword evidence="6" id="KW-0732">Signal</keyword>
<dbReference type="Pfam" id="PF00248">
    <property type="entry name" value="Aldo_ket_red"/>
    <property type="match status" value="1"/>
</dbReference>
<feature type="domain" description="NADP-dependent oxidoreductase" evidence="7">
    <location>
        <begin position="249"/>
        <end position="490"/>
    </location>
</feature>
<dbReference type="Pfam" id="PF12682">
    <property type="entry name" value="Flavodoxin_4"/>
    <property type="match status" value="1"/>
</dbReference>
<organism evidence="10 11">
    <name type="scientific">Phocaeicola dorei</name>
    <dbReference type="NCBI Taxonomy" id="357276"/>
    <lineage>
        <taxon>Bacteria</taxon>
        <taxon>Pseudomonadati</taxon>
        <taxon>Bacteroidota</taxon>
        <taxon>Bacteroidia</taxon>
        <taxon>Bacteroidales</taxon>
        <taxon>Bacteroidaceae</taxon>
        <taxon>Phocaeicola</taxon>
    </lineage>
</organism>
<dbReference type="PROSITE" id="PS51257">
    <property type="entry name" value="PROKAR_LIPOPROTEIN"/>
    <property type="match status" value="1"/>
</dbReference>
<evidence type="ECO:0000256" key="2">
    <source>
        <dbReference type="ARBA" id="ARBA00022857"/>
    </source>
</evidence>
<dbReference type="SUPFAM" id="SSF51430">
    <property type="entry name" value="NAD(P)-linked oxidoreductase"/>
    <property type="match status" value="1"/>
</dbReference>
<dbReference type="NCBIfam" id="NF005501">
    <property type="entry name" value="PRK07116.1"/>
    <property type="match status" value="1"/>
</dbReference>
<evidence type="ECO:0000256" key="3">
    <source>
        <dbReference type="ARBA" id="ARBA00023002"/>
    </source>
</evidence>
<proteinExistence type="inferred from homology"/>
<sequence>MKKWLLPVMLMSGLTLTTSACSPSDEPVQSETPAPDPEPEPDPSPDNPTPEPGTDGRALVVYFSCTNTTKGVAEHIASVTESGMYRIEPEEPYTSADLDYNNSSSRANREQNDPSARPAIAGSLENLSDYDIVFLGYPIWWGKAPKIIFTFLESYDFAGKTIVPFCTSHSSGIGSSDTDLHALAAQATWMQGRRFGGNASESDVRDWIESLNLNLGGNTDVGSFNLSAGVNGKAPTVRLSSGYDMPILGLGTYSLHGDVCKNSVKAALVSGFRKFDTASVYGNEEELGEAIRESGVPREEIFVATKLYPNQYANPEAAIEECLRKLDIGYVDLMLLHHPGTDEVKAYKAMEKYVETGQIRSLGVSCYYVEEINEFLPQVSIKPVLVQNEVHPYYQDTEVVNHLHSLGIIVEAWYPLGGRGHQRELLSDPVLERIAEGHGKSVVQVILRWHLQRGVVAIPGSSNPDHIEENISIFDFSLTDDEMAQIAALNRNEKHDWY</sequence>
<feature type="region of interest" description="Disordered" evidence="5">
    <location>
        <begin position="17"/>
        <end position="56"/>
    </location>
</feature>
<dbReference type="GO" id="GO:0016616">
    <property type="term" value="F:oxidoreductase activity, acting on the CH-OH group of donors, NAD or NADP as acceptor"/>
    <property type="evidence" value="ECO:0007669"/>
    <property type="project" value="UniProtKB-ARBA"/>
</dbReference>
<evidence type="ECO:0000313" key="9">
    <source>
        <dbReference type="EMBL" id="KAA5400944.1"/>
    </source>
</evidence>
<dbReference type="CDD" id="cd19071">
    <property type="entry name" value="AKR_AKR1-5-like"/>
    <property type="match status" value="1"/>
</dbReference>
<keyword evidence="3" id="KW-0560">Oxidoreductase</keyword>
<gene>
    <name evidence="10" type="ORF">F2Y51_11700</name>
    <name evidence="9" type="ORF">F2Y58_01895</name>
</gene>
<dbReference type="AlphaFoldDB" id="A0A4Q5I0S8"/>
<feature type="signal peptide" evidence="6">
    <location>
        <begin position="1"/>
        <end position="20"/>
    </location>
</feature>
<comment type="similarity">
    <text evidence="1">Belongs to the aldo/keto reductase family.</text>
</comment>
<dbReference type="Proteomes" id="UP000481616">
    <property type="component" value="Unassembled WGS sequence"/>
</dbReference>
<comment type="caution">
    <text evidence="10">The sequence shown here is derived from an EMBL/GenBank/DDBJ whole genome shotgun (WGS) entry which is preliminary data.</text>
</comment>
<evidence type="ECO:0000313" key="12">
    <source>
        <dbReference type="Proteomes" id="UP000481616"/>
    </source>
</evidence>
<feature type="compositionally biased region" description="Polar residues" evidence="5">
    <location>
        <begin position="17"/>
        <end position="30"/>
    </location>
</feature>
<reference evidence="11 12" key="1">
    <citation type="journal article" date="2019" name="Nat. Med.">
        <title>A library of human gut bacterial isolates paired with longitudinal multiomics data enables mechanistic microbiome research.</title>
        <authorList>
            <person name="Poyet M."/>
            <person name="Groussin M."/>
            <person name="Gibbons S.M."/>
            <person name="Avila-Pacheco J."/>
            <person name="Jiang X."/>
            <person name="Kearney S.M."/>
            <person name="Perrotta A.R."/>
            <person name="Berdy B."/>
            <person name="Zhao S."/>
            <person name="Lieberman T.D."/>
            <person name="Swanson P.K."/>
            <person name="Smith M."/>
            <person name="Roesemann S."/>
            <person name="Alexander J.E."/>
            <person name="Rich S.A."/>
            <person name="Livny J."/>
            <person name="Vlamakis H."/>
            <person name="Clish C."/>
            <person name="Bullock K."/>
            <person name="Deik A."/>
            <person name="Scott J."/>
            <person name="Pierce K.A."/>
            <person name="Xavier R.J."/>
            <person name="Alm E.J."/>
        </authorList>
    </citation>
    <scope>NUCLEOTIDE SEQUENCE [LARGE SCALE GENOMIC DNA]</scope>
    <source>
        <strain evidence="9 12">BIOML-A1</strain>
        <strain evidence="10 11">BIOML-A4</strain>
    </source>
</reference>
<dbReference type="InterPro" id="IPR020471">
    <property type="entry name" value="AKR"/>
</dbReference>
<dbReference type="PRINTS" id="PR00069">
    <property type="entry name" value="ALDKETRDTASE"/>
</dbReference>
<accession>A0A4Q5I0S8</accession>
<dbReference type="InterPro" id="IPR036812">
    <property type="entry name" value="NAD(P)_OxRdtase_dom_sf"/>
</dbReference>
<dbReference type="InterPro" id="IPR029039">
    <property type="entry name" value="Flavoprotein-like_sf"/>
</dbReference>
<dbReference type="FunFam" id="3.20.20.100:FF:000002">
    <property type="entry name" value="2,5-diketo-D-gluconic acid reductase A"/>
    <property type="match status" value="1"/>
</dbReference>